<evidence type="ECO:0000256" key="1">
    <source>
        <dbReference type="SAM" id="Phobius"/>
    </source>
</evidence>
<evidence type="ECO:0000259" key="2">
    <source>
        <dbReference type="Pfam" id="PF10756"/>
    </source>
</evidence>
<keyword evidence="4" id="KW-1185">Reference proteome</keyword>
<reference evidence="3 4" key="1">
    <citation type="submission" date="2020-03" db="EMBL/GenBank/DDBJ databases">
        <title>Whole genome shotgun sequence of Phytohabitans rumicis NBRC 108638.</title>
        <authorList>
            <person name="Komaki H."/>
            <person name="Tamura T."/>
        </authorList>
    </citation>
    <scope>NUCLEOTIDE SEQUENCE [LARGE SCALE GENOMIC DNA]</scope>
    <source>
        <strain evidence="3 4">NBRC 108638</strain>
    </source>
</reference>
<protein>
    <recommendedName>
        <fullName evidence="2">Low molecular weight protein antigen 6 PH domain-containing protein</fullName>
    </recommendedName>
</protein>
<dbReference type="EMBL" id="BLPG01000001">
    <property type="protein sequence ID" value="GFJ90106.1"/>
    <property type="molecule type" value="Genomic_DNA"/>
</dbReference>
<sequence>MIDAARVRVVASLNRVGHRWMRPYTPGQGRRLIMLWELVALAVFGWSTAELFELRGAGIALLAAALTLLWVLGSWRIARMGVYVSEYGVRVRGLLRSRTMAWRDVEHIRLHRAAHRLGRLEIPSGMTVLIERCDGVDVPTSLWAQGVDFHRQPGAFRAVYHDLRERHAAALGMATT</sequence>
<keyword evidence="1" id="KW-0812">Transmembrane</keyword>
<dbReference type="Pfam" id="PF10756">
    <property type="entry name" value="bPH_6"/>
    <property type="match status" value="1"/>
</dbReference>
<keyword evidence="1" id="KW-0472">Membrane</keyword>
<evidence type="ECO:0000313" key="3">
    <source>
        <dbReference type="EMBL" id="GFJ90106.1"/>
    </source>
</evidence>
<accession>A0A6V8L7J6</accession>
<proteinExistence type="predicted"/>
<dbReference type="AlphaFoldDB" id="A0A6V8L7J6"/>
<name>A0A6V8L7J6_9ACTN</name>
<feature type="domain" description="Low molecular weight protein antigen 6 PH" evidence="2">
    <location>
        <begin position="80"/>
        <end position="131"/>
    </location>
</feature>
<gene>
    <name evidence="3" type="ORF">Prum_037480</name>
</gene>
<feature type="transmembrane region" description="Helical" evidence="1">
    <location>
        <begin position="55"/>
        <end position="73"/>
    </location>
</feature>
<dbReference type="Proteomes" id="UP000482960">
    <property type="component" value="Unassembled WGS sequence"/>
</dbReference>
<organism evidence="3 4">
    <name type="scientific">Phytohabitans rumicis</name>
    <dbReference type="NCBI Taxonomy" id="1076125"/>
    <lineage>
        <taxon>Bacteria</taxon>
        <taxon>Bacillati</taxon>
        <taxon>Actinomycetota</taxon>
        <taxon>Actinomycetes</taxon>
        <taxon>Micromonosporales</taxon>
        <taxon>Micromonosporaceae</taxon>
    </lineage>
</organism>
<comment type="caution">
    <text evidence="3">The sequence shown here is derived from an EMBL/GenBank/DDBJ whole genome shotgun (WGS) entry which is preliminary data.</text>
</comment>
<evidence type="ECO:0000313" key="4">
    <source>
        <dbReference type="Proteomes" id="UP000482960"/>
    </source>
</evidence>
<dbReference type="InterPro" id="IPR019692">
    <property type="entry name" value="CFP-6_PH"/>
</dbReference>
<feature type="transmembrane region" description="Helical" evidence="1">
    <location>
        <begin position="32"/>
        <end position="49"/>
    </location>
</feature>
<keyword evidence="1" id="KW-1133">Transmembrane helix</keyword>
<reference evidence="3 4" key="2">
    <citation type="submission" date="2020-03" db="EMBL/GenBank/DDBJ databases">
        <authorList>
            <person name="Ichikawa N."/>
            <person name="Kimura A."/>
            <person name="Kitahashi Y."/>
            <person name="Uohara A."/>
        </authorList>
    </citation>
    <scope>NUCLEOTIDE SEQUENCE [LARGE SCALE GENOMIC DNA]</scope>
    <source>
        <strain evidence="3 4">NBRC 108638</strain>
    </source>
</reference>